<name>A0A8S2S0X0_9BILA</name>
<protein>
    <submittedName>
        <fullName evidence="2">Uncharacterized protein</fullName>
    </submittedName>
</protein>
<dbReference type="Proteomes" id="UP000682733">
    <property type="component" value="Unassembled WGS sequence"/>
</dbReference>
<dbReference type="Proteomes" id="UP000677228">
    <property type="component" value="Unassembled WGS sequence"/>
</dbReference>
<dbReference type="EMBL" id="CAJOBA010046886">
    <property type="protein sequence ID" value="CAF4194725.1"/>
    <property type="molecule type" value="Genomic_DNA"/>
</dbReference>
<reference evidence="2" key="1">
    <citation type="submission" date="2021-02" db="EMBL/GenBank/DDBJ databases">
        <authorList>
            <person name="Nowell W R."/>
        </authorList>
    </citation>
    <scope>NUCLEOTIDE SEQUENCE</scope>
</reference>
<dbReference type="EMBL" id="CAJNOK010025184">
    <property type="protein sequence ID" value="CAF1386834.1"/>
    <property type="molecule type" value="Genomic_DNA"/>
</dbReference>
<accession>A0A8S2S0X0</accession>
<evidence type="ECO:0000313" key="1">
    <source>
        <dbReference type="EMBL" id="CAF1386834.1"/>
    </source>
</evidence>
<feature type="non-terminal residue" evidence="2">
    <location>
        <position position="1"/>
    </location>
</feature>
<evidence type="ECO:0000313" key="3">
    <source>
        <dbReference type="Proteomes" id="UP000682733"/>
    </source>
</evidence>
<dbReference type="PANTHER" id="PTHR35871">
    <property type="entry name" value="EXPRESSED PROTEIN"/>
    <property type="match status" value="1"/>
</dbReference>
<sequence>PDTIDFTNKQISTDIGDLYTLCAQQCHPKFLSTMIYMILRHLTLSWRDTDQFLSSFGTIGILTCHKWAKTFLCEDFNDSVSENRGGKHTDGFYDVFPQLEIQGRAFVVDVCAQKSSSFKAADLATFIDERYYKINNLKKSANNLIRSIESCRLDVRRWGGRHEANSNRPYFEGHERADIIAHRKEFIQHFLSRKAEYYTITNDESPKWVIRTTPRRTILICHDESTFRSGEISPHRWIIDDNAPFFSKGRSRSHMLSDFLVLHPSPRFFRLNQEEWNEATKKYPELLQDSDITYEKHSASAAINIGGDLYMDNSLVLEQFERFFNLLQFKKEYKDHSSEILVDNARTHTKRQYSLHDFGKSPGTRCPVPTIEFTDNKNVKQTVNCYFTTGNLKGQSKGLLNIALDLGIRVPVGCKLDELKALLLRHPTFKNVTKLEKLASEYGVKVLYGPKYHCELNPIEVQNEGRTAETVGSDLCVDVD</sequence>
<dbReference type="AlphaFoldDB" id="A0A8S2S0X0"/>
<evidence type="ECO:0000313" key="2">
    <source>
        <dbReference type="EMBL" id="CAF4194725.1"/>
    </source>
</evidence>
<dbReference type="PANTHER" id="PTHR35871:SF1">
    <property type="entry name" value="CXC1-LIKE CYSTEINE CLUSTER ASSOCIATED WITH KDZ TRANSPOSASES DOMAIN-CONTAINING PROTEIN"/>
    <property type="match status" value="1"/>
</dbReference>
<organism evidence="2 3">
    <name type="scientific">Didymodactylos carnosus</name>
    <dbReference type="NCBI Taxonomy" id="1234261"/>
    <lineage>
        <taxon>Eukaryota</taxon>
        <taxon>Metazoa</taxon>
        <taxon>Spiralia</taxon>
        <taxon>Gnathifera</taxon>
        <taxon>Rotifera</taxon>
        <taxon>Eurotatoria</taxon>
        <taxon>Bdelloidea</taxon>
        <taxon>Philodinida</taxon>
        <taxon>Philodinidae</taxon>
        <taxon>Didymodactylos</taxon>
    </lineage>
</organism>
<comment type="caution">
    <text evidence="2">The sequence shown here is derived from an EMBL/GenBank/DDBJ whole genome shotgun (WGS) entry which is preliminary data.</text>
</comment>
<proteinExistence type="predicted"/>
<gene>
    <name evidence="1" type="ORF">OVA965_LOCUS32372</name>
    <name evidence="2" type="ORF">TMI583_LOCUS33232</name>
</gene>